<dbReference type="SUPFAM" id="SSF52540">
    <property type="entry name" value="P-loop containing nucleoside triphosphate hydrolases"/>
    <property type="match status" value="2"/>
</dbReference>
<evidence type="ECO:0000259" key="14">
    <source>
        <dbReference type="PROSITE" id="PS51195"/>
    </source>
</evidence>
<evidence type="ECO:0000259" key="13">
    <source>
        <dbReference type="PROSITE" id="PS51194"/>
    </source>
</evidence>
<feature type="region of interest" description="Disordered" evidence="11">
    <location>
        <begin position="1"/>
        <end position="51"/>
    </location>
</feature>
<keyword evidence="8 10" id="KW-0694">RNA-binding</keyword>
<keyword evidence="16" id="KW-1185">Reference proteome</keyword>
<dbReference type="CDD" id="cd18787">
    <property type="entry name" value="SF2_C_DEAD"/>
    <property type="match status" value="1"/>
</dbReference>
<keyword evidence="6 10" id="KW-0347">Helicase</keyword>
<dbReference type="GO" id="GO:0003724">
    <property type="term" value="F:RNA helicase activity"/>
    <property type="evidence" value="ECO:0007669"/>
    <property type="project" value="UniProtKB-EC"/>
</dbReference>
<dbReference type="InterPro" id="IPR011545">
    <property type="entry name" value="DEAD/DEAH_box_helicase_dom"/>
</dbReference>
<dbReference type="Pfam" id="PF13959">
    <property type="entry name" value="CTE_SPB4"/>
    <property type="match status" value="1"/>
</dbReference>
<comment type="subcellular location">
    <subcellularLocation>
        <location evidence="1">Nucleus</location>
        <location evidence="1">Nucleolus</location>
    </subcellularLocation>
</comment>
<dbReference type="EMBL" id="JACGCI010000294">
    <property type="protein sequence ID" value="KAF6741106.1"/>
    <property type="molecule type" value="Genomic_DNA"/>
</dbReference>
<feature type="compositionally biased region" description="Basic and acidic residues" evidence="11">
    <location>
        <begin position="525"/>
        <end position="540"/>
    </location>
</feature>
<dbReference type="SMART" id="SM00490">
    <property type="entry name" value="HELICc"/>
    <property type="match status" value="1"/>
</dbReference>
<dbReference type="Gene3D" id="3.40.50.300">
    <property type="entry name" value="P-loop containing nucleotide triphosphate hydrolases"/>
    <property type="match status" value="2"/>
</dbReference>
<comment type="function">
    <text evidence="10">RNA helicase.</text>
</comment>
<dbReference type="InterPro" id="IPR027417">
    <property type="entry name" value="P-loop_NTPase"/>
</dbReference>
<feature type="region of interest" description="Disordered" evidence="11">
    <location>
        <begin position="643"/>
        <end position="755"/>
    </location>
</feature>
<evidence type="ECO:0000313" key="15">
    <source>
        <dbReference type="EMBL" id="KAF6741106.1"/>
    </source>
</evidence>
<dbReference type="InterPro" id="IPR014001">
    <property type="entry name" value="Helicase_ATP-bd"/>
</dbReference>
<keyword evidence="7 10" id="KW-0067">ATP-binding</keyword>
<evidence type="ECO:0000256" key="2">
    <source>
        <dbReference type="ARBA" id="ARBA00022517"/>
    </source>
</evidence>
<dbReference type="EC" id="3.6.4.13" evidence="10"/>
<evidence type="ECO:0000256" key="9">
    <source>
        <dbReference type="PROSITE-ProRule" id="PRU00552"/>
    </source>
</evidence>
<reference evidence="15 16" key="1">
    <citation type="submission" date="2020-07" db="EMBL/GenBank/DDBJ databases">
        <title>Comparative genomics of pyrophilous fungi reveals a link between fire events and developmental genes.</title>
        <authorList>
            <consortium name="DOE Joint Genome Institute"/>
            <person name="Steindorff A.S."/>
            <person name="Carver A."/>
            <person name="Calhoun S."/>
            <person name="Stillman K."/>
            <person name="Liu H."/>
            <person name="Lipzen A."/>
            <person name="Pangilinan J."/>
            <person name="Labutti K."/>
            <person name="Bruns T.D."/>
            <person name="Grigoriev I.V."/>
        </authorList>
    </citation>
    <scope>NUCLEOTIDE SEQUENCE [LARGE SCALE GENOMIC DNA]</scope>
    <source>
        <strain evidence="15 16">CBS 144469</strain>
    </source>
</reference>
<dbReference type="SMART" id="SM01178">
    <property type="entry name" value="DUF4217"/>
    <property type="match status" value="1"/>
</dbReference>
<feature type="compositionally biased region" description="Acidic residues" evidence="11">
    <location>
        <begin position="718"/>
        <end position="727"/>
    </location>
</feature>
<feature type="domain" description="Helicase ATP-binding" evidence="12">
    <location>
        <begin position="103"/>
        <end position="264"/>
    </location>
</feature>
<dbReference type="GO" id="GO:0005730">
    <property type="term" value="C:nucleolus"/>
    <property type="evidence" value="ECO:0007669"/>
    <property type="project" value="UniProtKB-SubCell"/>
</dbReference>
<name>A0A8H6H8A8_9AGAR</name>
<dbReference type="PROSITE" id="PS51195">
    <property type="entry name" value="Q_MOTIF"/>
    <property type="match status" value="1"/>
</dbReference>
<dbReference type="InterPro" id="IPR001650">
    <property type="entry name" value="Helicase_C-like"/>
</dbReference>
<feature type="domain" description="Helicase C-terminal" evidence="13">
    <location>
        <begin position="275"/>
        <end position="418"/>
    </location>
</feature>
<dbReference type="PANTHER" id="PTHR24031">
    <property type="entry name" value="RNA HELICASE"/>
    <property type="match status" value="1"/>
</dbReference>
<feature type="compositionally biased region" description="Pro residues" evidence="11">
    <location>
        <begin position="238"/>
        <end position="247"/>
    </location>
</feature>
<dbReference type="GO" id="GO:0006364">
    <property type="term" value="P:rRNA processing"/>
    <property type="evidence" value="ECO:0007669"/>
    <property type="project" value="UniProtKB-KW"/>
</dbReference>
<accession>A0A8H6H8A8</accession>
<comment type="catalytic activity">
    <reaction evidence="10">
        <text>ATP + H2O = ADP + phosphate + H(+)</text>
        <dbReference type="Rhea" id="RHEA:13065"/>
        <dbReference type="ChEBI" id="CHEBI:15377"/>
        <dbReference type="ChEBI" id="CHEBI:15378"/>
        <dbReference type="ChEBI" id="CHEBI:30616"/>
        <dbReference type="ChEBI" id="CHEBI:43474"/>
        <dbReference type="ChEBI" id="CHEBI:456216"/>
        <dbReference type="EC" id="3.6.4.13"/>
    </reaction>
</comment>
<comment type="caution">
    <text evidence="15">The sequence shown here is derived from an EMBL/GenBank/DDBJ whole genome shotgun (WGS) entry which is preliminary data.</text>
</comment>
<evidence type="ECO:0000256" key="8">
    <source>
        <dbReference type="ARBA" id="ARBA00022884"/>
    </source>
</evidence>
<dbReference type="Proteomes" id="UP000521943">
    <property type="component" value="Unassembled WGS sequence"/>
</dbReference>
<evidence type="ECO:0000256" key="6">
    <source>
        <dbReference type="ARBA" id="ARBA00022806"/>
    </source>
</evidence>
<keyword evidence="3" id="KW-0698">rRNA processing</keyword>
<gene>
    <name evidence="15" type="ORF">DFP72DRAFT_1119995</name>
</gene>
<evidence type="ECO:0000256" key="5">
    <source>
        <dbReference type="ARBA" id="ARBA00022801"/>
    </source>
</evidence>
<keyword evidence="2" id="KW-0690">Ribosome biogenesis</keyword>
<keyword evidence="5 10" id="KW-0378">Hydrolase</keyword>
<dbReference type="Pfam" id="PF00271">
    <property type="entry name" value="Helicase_C"/>
    <property type="match status" value="1"/>
</dbReference>
<feature type="domain" description="DEAD-box RNA helicase Q" evidence="14">
    <location>
        <begin position="72"/>
        <end position="100"/>
    </location>
</feature>
<feature type="compositionally biased region" description="Basic and acidic residues" evidence="11">
    <location>
        <begin position="1"/>
        <end position="19"/>
    </location>
</feature>
<proteinExistence type="inferred from homology"/>
<dbReference type="GO" id="GO:0003723">
    <property type="term" value="F:RNA binding"/>
    <property type="evidence" value="ECO:0007669"/>
    <property type="project" value="UniProtKB-UniRule"/>
</dbReference>
<evidence type="ECO:0000256" key="10">
    <source>
        <dbReference type="RuleBase" id="RU365068"/>
    </source>
</evidence>
<dbReference type="GO" id="GO:0016787">
    <property type="term" value="F:hydrolase activity"/>
    <property type="evidence" value="ECO:0007669"/>
    <property type="project" value="UniProtKB-KW"/>
</dbReference>
<dbReference type="PROSITE" id="PS51194">
    <property type="entry name" value="HELICASE_CTER"/>
    <property type="match status" value="1"/>
</dbReference>
<dbReference type="InterPro" id="IPR025313">
    <property type="entry name" value="SPB4-like_CTE"/>
</dbReference>
<comment type="domain">
    <text evidence="10">The Q motif is unique to and characteristic of the DEAD box family of RNA helicases and controls ATP binding and hydrolysis.</text>
</comment>
<feature type="compositionally biased region" description="Acidic residues" evidence="11">
    <location>
        <begin position="491"/>
        <end position="519"/>
    </location>
</feature>
<evidence type="ECO:0000313" key="16">
    <source>
        <dbReference type="Proteomes" id="UP000521943"/>
    </source>
</evidence>
<evidence type="ECO:0000256" key="11">
    <source>
        <dbReference type="SAM" id="MobiDB-lite"/>
    </source>
</evidence>
<feature type="compositionally biased region" description="Basic residues" evidence="11">
    <location>
        <begin position="27"/>
        <end position="39"/>
    </location>
</feature>
<feature type="compositionally biased region" description="Basic and acidic residues" evidence="11">
    <location>
        <begin position="643"/>
        <end position="679"/>
    </location>
</feature>
<sequence>MWMEERESLKSRDGSHLEDTTVAARPRPAKRAKDGKKKTLNGAKQRRLTEKKQQIEALERQAMAFEAPSDLSQFTNLPISEPTKRGLKKASFVKMTDIQAKSIPVSLKGKDVLGAARDGKWKTLAFLIPVLEMLYRKKWGPMDGLGALIVSPTRELAVQIFDVLRSIGPFHSFSAGLVIGGKNLKDESERLARMNILVATPGRLLQHMDQTVGFDAANLQILVLDEADRSSTWASKRPSPPSSPTFPNPDKRSSSLQPDKILPVGVKDENASNSYIPDNLEQHYIVTDLDKKLDVRFVFETFCKMHPGVPLIHLHGKLKQQARLEMYTKFTAHSHAVLFATDIAARGLDFPGVDWVVQIDAPEDAETAALPSAIGGGGNDRRPEKKGLEVNKIKIRQSKTQAIENQLQKLCFEDPEIKYLAQRAFVSYTRSIYLHKDKSIFKLAELPIDRFAESLGLPGTPKIKFFGREVAKQKKNASREVQAVQAKSDESESEAASEDEGPSDSEAESDDESASDGDEGAQPAKDPKGDAVRTKYDRMFQRKNQNILSDHYSKLIDRDSFGNEDDPDEEDFITLKRADHELPDSIPQIDEHADLSKRKLKLSRAKRAIAKNGVNSKLIFDDEGKPHQLYELEDGAEWLEDKGGLEGVKQEGQRFAAEERGKMQITDVLDKAQARERKQEKKRKRKEREKMATSGTQGPMLGPSSDDDDGYVSPEFDLPSESEDDEPAGPPPKRSWAREEPPSKKRKTVDHGLEDDEELALSLLRRR</sequence>
<evidence type="ECO:0000259" key="12">
    <source>
        <dbReference type="PROSITE" id="PS51192"/>
    </source>
</evidence>
<evidence type="ECO:0000256" key="3">
    <source>
        <dbReference type="ARBA" id="ARBA00022552"/>
    </source>
</evidence>
<dbReference type="InterPro" id="IPR014014">
    <property type="entry name" value="RNA_helicase_DEAD_Q_motif"/>
</dbReference>
<protein>
    <recommendedName>
        <fullName evidence="10">ATP-dependent RNA helicase</fullName>
        <ecNumber evidence="10">3.6.4.13</ecNumber>
    </recommendedName>
</protein>
<feature type="region of interest" description="Disordered" evidence="11">
    <location>
        <begin position="232"/>
        <end position="259"/>
    </location>
</feature>
<evidence type="ECO:0000256" key="4">
    <source>
        <dbReference type="ARBA" id="ARBA00022741"/>
    </source>
</evidence>
<dbReference type="PROSITE" id="PS51192">
    <property type="entry name" value="HELICASE_ATP_BIND_1"/>
    <property type="match status" value="1"/>
</dbReference>
<keyword evidence="4 10" id="KW-0547">Nucleotide-binding</keyword>
<comment type="similarity">
    <text evidence="10">Belongs to the DEAD box helicase family.</text>
</comment>
<dbReference type="Pfam" id="PF00270">
    <property type="entry name" value="DEAD"/>
    <property type="match status" value="1"/>
</dbReference>
<feature type="short sequence motif" description="Q motif" evidence="9">
    <location>
        <begin position="72"/>
        <end position="100"/>
    </location>
</feature>
<dbReference type="AlphaFoldDB" id="A0A8H6H8A8"/>
<organism evidence="15 16">
    <name type="scientific">Ephemerocybe angulata</name>
    <dbReference type="NCBI Taxonomy" id="980116"/>
    <lineage>
        <taxon>Eukaryota</taxon>
        <taxon>Fungi</taxon>
        <taxon>Dikarya</taxon>
        <taxon>Basidiomycota</taxon>
        <taxon>Agaricomycotina</taxon>
        <taxon>Agaricomycetes</taxon>
        <taxon>Agaricomycetidae</taxon>
        <taxon>Agaricales</taxon>
        <taxon>Agaricineae</taxon>
        <taxon>Psathyrellaceae</taxon>
        <taxon>Ephemerocybe</taxon>
    </lineage>
</organism>
<evidence type="ECO:0000256" key="1">
    <source>
        <dbReference type="ARBA" id="ARBA00004604"/>
    </source>
</evidence>
<dbReference type="SMART" id="SM00487">
    <property type="entry name" value="DEXDc"/>
    <property type="match status" value="1"/>
</dbReference>
<dbReference type="OrthoDB" id="10259640at2759"/>
<feature type="region of interest" description="Disordered" evidence="11">
    <location>
        <begin position="476"/>
        <end position="540"/>
    </location>
</feature>
<dbReference type="GO" id="GO:0005524">
    <property type="term" value="F:ATP binding"/>
    <property type="evidence" value="ECO:0007669"/>
    <property type="project" value="UniProtKB-UniRule"/>
</dbReference>
<evidence type="ECO:0000256" key="7">
    <source>
        <dbReference type="ARBA" id="ARBA00022840"/>
    </source>
</evidence>